<dbReference type="RefSeq" id="WP_095523644.1">
    <property type="nucleotide sequence ID" value="NZ_MDUX01000009.1"/>
</dbReference>
<evidence type="ECO:0000259" key="6">
    <source>
        <dbReference type="PROSITE" id="PS51186"/>
    </source>
</evidence>
<evidence type="ECO:0000256" key="2">
    <source>
        <dbReference type="ARBA" id="ARBA00022649"/>
    </source>
</evidence>
<comment type="caution">
    <text evidence="8">The sequence shown here is derived from an EMBL/GenBank/DDBJ whole genome shotgun (WGS) entry which is preliminary data.</text>
</comment>
<proteinExistence type="predicted"/>
<evidence type="ECO:0000256" key="1">
    <source>
        <dbReference type="ARBA" id="ARBA00022491"/>
    </source>
</evidence>
<organism evidence="8 9">
    <name type="scientific">Candidatus Dactylopiibacterium carminicum</name>
    <dbReference type="NCBI Taxonomy" id="857335"/>
    <lineage>
        <taxon>Bacteria</taxon>
        <taxon>Pseudomonadati</taxon>
        <taxon>Pseudomonadota</taxon>
        <taxon>Betaproteobacteria</taxon>
        <taxon>Rhodocyclales</taxon>
        <taxon>Rhodocyclaceae</taxon>
        <taxon>Candidatus Dactylopiibacterium</taxon>
    </lineage>
</organism>
<protein>
    <submittedName>
        <fullName evidence="8">GNAT family N-acetyltransferase</fullName>
    </submittedName>
</protein>
<accession>A0A272EVE6</accession>
<reference evidence="8 9" key="2">
    <citation type="submission" date="2017-07" db="EMBL/GenBank/DDBJ databases">
        <title>Candidatus Dactylopiibacterium carminicum, a nitrogen-fixing symbiont of the cochineal insect Dactylopius coccus and Dactylopius opuntiae (Hemiptera: Coccoidea: Dactylopiidae).</title>
        <authorList>
            <person name="Vera A."/>
        </authorList>
    </citation>
    <scope>NUCLEOTIDE SEQUENCE [LARGE SCALE GENOMIC DNA]</scope>
    <source>
        <strain evidence="8 9">NFDCM</strain>
    </source>
</reference>
<evidence type="ECO:0000313" key="7">
    <source>
        <dbReference type="EMBL" id="KAF7600081.1"/>
    </source>
</evidence>
<dbReference type="InterPro" id="IPR000182">
    <property type="entry name" value="GNAT_dom"/>
</dbReference>
<dbReference type="EMBL" id="NMRN01000010">
    <property type="protein sequence ID" value="PAS94089.1"/>
    <property type="molecule type" value="Genomic_DNA"/>
</dbReference>
<sequence length="173" mass="19023">MTTKIRPLSQLPKALLDARASFDCGTPVLNRYLAQNASQHEARNINRTFCGIRDGALAGFYSLTNATVDVSAISPGVIKKYKLPTHLLPAVRLSRLAVDVRFQRKGLGKCLMIDAMSRVIRVADLSGCIGLVVDAKDDKAAKFYEGFGFRQTPEHELLLFMPLPEIQTLFATG</sequence>
<dbReference type="Proteomes" id="UP000216107">
    <property type="component" value="Unassembled WGS sequence"/>
</dbReference>
<dbReference type="InterPro" id="IPR016181">
    <property type="entry name" value="Acyl_CoA_acyltransferase"/>
</dbReference>
<dbReference type="SUPFAM" id="SSF55729">
    <property type="entry name" value="Acyl-CoA N-acyltransferases (Nat)"/>
    <property type="match status" value="1"/>
</dbReference>
<dbReference type="Gene3D" id="3.40.630.30">
    <property type="match status" value="1"/>
</dbReference>
<evidence type="ECO:0000313" key="8">
    <source>
        <dbReference type="EMBL" id="PAS94089.1"/>
    </source>
</evidence>
<evidence type="ECO:0000256" key="4">
    <source>
        <dbReference type="ARBA" id="ARBA00023315"/>
    </source>
</evidence>
<comment type="catalytic activity">
    <reaction evidence="5">
        <text>glycyl-tRNA(Gly) + acetyl-CoA = N-acetylglycyl-tRNA(Gly) + CoA + H(+)</text>
        <dbReference type="Rhea" id="RHEA:81867"/>
        <dbReference type="Rhea" id="RHEA-COMP:9683"/>
        <dbReference type="Rhea" id="RHEA-COMP:19766"/>
        <dbReference type="ChEBI" id="CHEBI:15378"/>
        <dbReference type="ChEBI" id="CHEBI:57287"/>
        <dbReference type="ChEBI" id="CHEBI:57288"/>
        <dbReference type="ChEBI" id="CHEBI:78522"/>
        <dbReference type="ChEBI" id="CHEBI:232036"/>
    </reaction>
</comment>
<gene>
    <name evidence="7" type="ORF">BGI27_04090</name>
    <name evidence="8" type="ORF">CGU29_05465</name>
</gene>
<dbReference type="PANTHER" id="PTHR36449">
    <property type="entry name" value="ACETYLTRANSFERASE-RELATED"/>
    <property type="match status" value="1"/>
</dbReference>
<evidence type="ECO:0000313" key="9">
    <source>
        <dbReference type="Proteomes" id="UP000216107"/>
    </source>
</evidence>
<evidence type="ECO:0000256" key="3">
    <source>
        <dbReference type="ARBA" id="ARBA00022679"/>
    </source>
</evidence>
<reference evidence="7 10" key="1">
    <citation type="submission" date="2016-08" db="EMBL/GenBank/DDBJ databases">
        <title>Candidatus Dactylopiibacterium carminicum genome sequence.</title>
        <authorList>
            <person name="Ramirez-Puebla S.T."/>
            <person name="Ormeno-Orrillo E."/>
            <person name="Vera-Ponce De Leon A."/>
            <person name="Luis L."/>
            <person name="Sanchez-Flores A."/>
            <person name="Monica R."/>
            <person name="Martinez-Romero E."/>
        </authorList>
    </citation>
    <scope>NUCLEOTIDE SEQUENCE [LARGE SCALE GENOMIC DNA]</scope>
    <source>
        <strain evidence="7">END1</strain>
    </source>
</reference>
<dbReference type="EMBL" id="MDUX01000009">
    <property type="protein sequence ID" value="KAF7600081.1"/>
    <property type="molecule type" value="Genomic_DNA"/>
</dbReference>
<keyword evidence="1" id="KW-0678">Repressor</keyword>
<keyword evidence="10" id="KW-1185">Reference proteome</keyword>
<dbReference type="GO" id="GO:0016747">
    <property type="term" value="F:acyltransferase activity, transferring groups other than amino-acyl groups"/>
    <property type="evidence" value="ECO:0007669"/>
    <property type="project" value="InterPro"/>
</dbReference>
<name>A0A272EVE6_9RHOO</name>
<keyword evidence="3 8" id="KW-0808">Transferase</keyword>
<feature type="domain" description="N-acetyltransferase" evidence="6">
    <location>
        <begin position="3"/>
        <end position="164"/>
    </location>
</feature>
<dbReference type="OrthoDB" id="9799147at2"/>
<evidence type="ECO:0000256" key="5">
    <source>
        <dbReference type="ARBA" id="ARBA00049880"/>
    </source>
</evidence>
<dbReference type="Pfam" id="PF13673">
    <property type="entry name" value="Acetyltransf_10"/>
    <property type="match status" value="1"/>
</dbReference>
<evidence type="ECO:0000313" key="10">
    <source>
        <dbReference type="Proteomes" id="UP000623509"/>
    </source>
</evidence>
<keyword evidence="4" id="KW-0012">Acyltransferase</keyword>
<keyword evidence="2" id="KW-1277">Toxin-antitoxin system</keyword>
<dbReference type="AlphaFoldDB" id="A0A272EVE6"/>
<dbReference type="PROSITE" id="PS51186">
    <property type="entry name" value="GNAT"/>
    <property type="match status" value="1"/>
</dbReference>
<dbReference type="Proteomes" id="UP000623509">
    <property type="component" value="Unassembled WGS sequence"/>
</dbReference>
<dbReference type="PANTHER" id="PTHR36449:SF1">
    <property type="entry name" value="ACETYLTRANSFERASE"/>
    <property type="match status" value="1"/>
</dbReference>